<accession>A0ABU1EQK5</accession>
<evidence type="ECO:0000256" key="1">
    <source>
        <dbReference type="SAM" id="Phobius"/>
    </source>
</evidence>
<organism evidence="2 3">
    <name type="scientific">Christiangramia sediminicola</name>
    <dbReference type="NCBI Taxonomy" id="3073267"/>
    <lineage>
        <taxon>Bacteria</taxon>
        <taxon>Pseudomonadati</taxon>
        <taxon>Bacteroidota</taxon>
        <taxon>Flavobacteriia</taxon>
        <taxon>Flavobacteriales</taxon>
        <taxon>Flavobacteriaceae</taxon>
        <taxon>Christiangramia</taxon>
    </lineage>
</organism>
<evidence type="ECO:0008006" key="4">
    <source>
        <dbReference type="Google" id="ProtNLM"/>
    </source>
</evidence>
<keyword evidence="3" id="KW-1185">Reference proteome</keyword>
<protein>
    <recommendedName>
        <fullName evidence="4">TMhelix containing protein</fullName>
    </recommendedName>
</protein>
<dbReference type="Proteomes" id="UP001257234">
    <property type="component" value="Unassembled WGS sequence"/>
</dbReference>
<sequence length="42" mass="4843">MFESKINKPKEIQYVDLVGAIASLGVAVWTIYQVWKNMKNDN</sequence>
<keyword evidence="1" id="KW-0812">Transmembrane</keyword>
<dbReference type="EMBL" id="JAVJIU010000002">
    <property type="protein sequence ID" value="MDR5590259.1"/>
    <property type="molecule type" value="Genomic_DNA"/>
</dbReference>
<reference evidence="3" key="1">
    <citation type="submission" date="2023-07" db="EMBL/GenBank/DDBJ databases">
        <title>Christiangramia sp. SM2212., a novel bacterium of the family Flavobacteriaceae isolated from the sea sediment.</title>
        <authorList>
            <person name="Wang J."/>
            <person name="Zhang X."/>
        </authorList>
    </citation>
    <scope>NUCLEOTIDE SEQUENCE [LARGE SCALE GENOMIC DNA]</scope>
    <source>
        <strain evidence="3">SM2212</strain>
    </source>
</reference>
<evidence type="ECO:0000313" key="2">
    <source>
        <dbReference type="EMBL" id="MDR5590259.1"/>
    </source>
</evidence>
<comment type="caution">
    <text evidence="2">The sequence shown here is derived from an EMBL/GenBank/DDBJ whole genome shotgun (WGS) entry which is preliminary data.</text>
</comment>
<keyword evidence="1" id="KW-1133">Transmembrane helix</keyword>
<proteinExistence type="predicted"/>
<name>A0ABU1EQK5_9FLAO</name>
<evidence type="ECO:0000313" key="3">
    <source>
        <dbReference type="Proteomes" id="UP001257234"/>
    </source>
</evidence>
<gene>
    <name evidence="2" type="ORF">RE431_06385</name>
</gene>
<keyword evidence="1" id="KW-0472">Membrane</keyword>
<feature type="transmembrane region" description="Helical" evidence="1">
    <location>
        <begin position="12"/>
        <end position="32"/>
    </location>
</feature>